<gene>
    <name evidence="1" type="ORF">EVAR_88125_1</name>
</gene>
<evidence type="ECO:0000313" key="1">
    <source>
        <dbReference type="EMBL" id="GBP53241.1"/>
    </source>
</evidence>
<dbReference type="PANTHER" id="PTHR46114">
    <property type="entry name" value="APPLE DOMAIN-CONTAINING PROTEIN"/>
    <property type="match status" value="1"/>
</dbReference>
<reference evidence="1 2" key="1">
    <citation type="journal article" date="2019" name="Commun. Biol.">
        <title>The bagworm genome reveals a unique fibroin gene that provides high tensile strength.</title>
        <authorList>
            <person name="Kono N."/>
            <person name="Nakamura H."/>
            <person name="Ohtoshi R."/>
            <person name="Tomita M."/>
            <person name="Numata K."/>
            <person name="Arakawa K."/>
        </authorList>
    </citation>
    <scope>NUCLEOTIDE SEQUENCE [LARGE SCALE GENOMIC DNA]</scope>
</reference>
<comment type="caution">
    <text evidence="1">The sequence shown here is derived from an EMBL/GenBank/DDBJ whole genome shotgun (WGS) entry which is preliminary data.</text>
</comment>
<dbReference type="PANTHER" id="PTHR46114:SF1">
    <property type="entry name" value="ZAD DOMAIN-CONTAINING PROTEIN"/>
    <property type="match status" value="1"/>
</dbReference>
<organism evidence="1 2">
    <name type="scientific">Eumeta variegata</name>
    <name type="common">Bagworm moth</name>
    <name type="synonym">Eumeta japonica</name>
    <dbReference type="NCBI Taxonomy" id="151549"/>
    <lineage>
        <taxon>Eukaryota</taxon>
        <taxon>Metazoa</taxon>
        <taxon>Ecdysozoa</taxon>
        <taxon>Arthropoda</taxon>
        <taxon>Hexapoda</taxon>
        <taxon>Insecta</taxon>
        <taxon>Pterygota</taxon>
        <taxon>Neoptera</taxon>
        <taxon>Endopterygota</taxon>
        <taxon>Lepidoptera</taxon>
        <taxon>Glossata</taxon>
        <taxon>Ditrysia</taxon>
        <taxon>Tineoidea</taxon>
        <taxon>Psychidae</taxon>
        <taxon>Oiketicinae</taxon>
        <taxon>Eumeta</taxon>
    </lineage>
</organism>
<dbReference type="EMBL" id="BGZK01000619">
    <property type="protein sequence ID" value="GBP53241.1"/>
    <property type="molecule type" value="Genomic_DNA"/>
</dbReference>
<dbReference type="Proteomes" id="UP000299102">
    <property type="component" value="Unassembled WGS sequence"/>
</dbReference>
<proteinExistence type="predicted"/>
<sequence length="178" mass="20370">MKCFEIEYDSTEWRLFIDSSKTSLKAVLLHNGNVFASLPVAHSVHMKENYNDLAIILEKIKCQEHQWMHMLTAYSAQGCKMSLKVHFLHSHIEYFPENLGAYSEEQGEIFHQDVRDIERRYQGRWDVNSDAVLEFGSTYNPDLGTAPYSDSGHALDSNFSPSLNFELGPVLDFDSSLS</sequence>
<name>A0A4C1WPN4_EUMVA</name>
<protein>
    <submittedName>
        <fullName evidence="1">Uncharacterized protein</fullName>
    </submittedName>
</protein>
<keyword evidence="2" id="KW-1185">Reference proteome</keyword>
<evidence type="ECO:0000313" key="2">
    <source>
        <dbReference type="Proteomes" id="UP000299102"/>
    </source>
</evidence>
<accession>A0A4C1WPN4</accession>
<dbReference type="AlphaFoldDB" id="A0A4C1WPN4"/>
<dbReference type="OrthoDB" id="8063408at2759"/>